<dbReference type="EMBL" id="KK852808">
    <property type="protein sequence ID" value="KDR16039.1"/>
    <property type="molecule type" value="Genomic_DNA"/>
</dbReference>
<dbReference type="InterPro" id="IPR001962">
    <property type="entry name" value="Asn_synthase"/>
</dbReference>
<keyword evidence="2" id="KW-0061">Asparagine biosynthesis</keyword>
<feature type="region of interest" description="Disordered" evidence="4">
    <location>
        <begin position="449"/>
        <end position="471"/>
    </location>
</feature>
<dbReference type="SUPFAM" id="SSF52402">
    <property type="entry name" value="Adenine nucleotide alpha hydrolases-like"/>
    <property type="match status" value="1"/>
</dbReference>
<dbReference type="Pfam" id="PF00733">
    <property type="entry name" value="Asn_synthase"/>
    <property type="match status" value="3"/>
</dbReference>
<dbReference type="OrthoDB" id="10252281at2759"/>
<dbReference type="InterPro" id="IPR029055">
    <property type="entry name" value="Ntn_hydrolases_N"/>
</dbReference>
<gene>
    <name evidence="6" type="ORF">L798_09988</name>
</gene>
<reference evidence="6 7" key="1">
    <citation type="journal article" date="2014" name="Nat. Commun.">
        <title>Molecular traces of alternative social organization in a termite genome.</title>
        <authorList>
            <person name="Terrapon N."/>
            <person name="Li C."/>
            <person name="Robertson H.M."/>
            <person name="Ji L."/>
            <person name="Meng X."/>
            <person name="Booth W."/>
            <person name="Chen Z."/>
            <person name="Childers C.P."/>
            <person name="Glastad K.M."/>
            <person name="Gokhale K."/>
            <person name="Gowin J."/>
            <person name="Gronenberg W."/>
            <person name="Hermansen R.A."/>
            <person name="Hu H."/>
            <person name="Hunt B.G."/>
            <person name="Huylmans A.K."/>
            <person name="Khalil S.M."/>
            <person name="Mitchell R.D."/>
            <person name="Munoz-Torres M.C."/>
            <person name="Mustard J.A."/>
            <person name="Pan H."/>
            <person name="Reese J.T."/>
            <person name="Scharf M.E."/>
            <person name="Sun F."/>
            <person name="Vogel H."/>
            <person name="Xiao J."/>
            <person name="Yang W."/>
            <person name="Yang Z."/>
            <person name="Yang Z."/>
            <person name="Zhou J."/>
            <person name="Zhu J."/>
            <person name="Brent C.S."/>
            <person name="Elsik C.G."/>
            <person name="Goodisman M.A."/>
            <person name="Liberles D.A."/>
            <person name="Roe R.M."/>
            <person name="Vargo E.L."/>
            <person name="Vilcinskas A."/>
            <person name="Wang J."/>
            <person name="Bornberg-Bauer E."/>
            <person name="Korb J."/>
            <person name="Zhang G."/>
            <person name="Liebig J."/>
        </authorList>
    </citation>
    <scope>NUCLEOTIDE SEQUENCE [LARGE SCALE GENOMIC DNA]</scope>
    <source>
        <tissue evidence="6">Whole organism</tissue>
    </source>
</reference>
<feature type="domain" description="Glutamine amidotransferase type-2" evidence="5">
    <location>
        <begin position="2"/>
        <end position="221"/>
    </location>
</feature>
<dbReference type="SUPFAM" id="SSF56235">
    <property type="entry name" value="N-terminal nucleophile aminohydrolases (Ntn hydrolases)"/>
    <property type="match status" value="1"/>
</dbReference>
<organism evidence="6 7">
    <name type="scientific">Zootermopsis nevadensis</name>
    <name type="common">Dampwood termite</name>
    <dbReference type="NCBI Taxonomy" id="136037"/>
    <lineage>
        <taxon>Eukaryota</taxon>
        <taxon>Metazoa</taxon>
        <taxon>Ecdysozoa</taxon>
        <taxon>Arthropoda</taxon>
        <taxon>Hexapoda</taxon>
        <taxon>Insecta</taxon>
        <taxon>Pterygota</taxon>
        <taxon>Neoptera</taxon>
        <taxon>Polyneoptera</taxon>
        <taxon>Dictyoptera</taxon>
        <taxon>Blattodea</taxon>
        <taxon>Blattoidea</taxon>
        <taxon>Termitoidae</taxon>
        <taxon>Termopsidae</taxon>
        <taxon>Zootermopsis</taxon>
    </lineage>
</organism>
<evidence type="ECO:0000313" key="6">
    <source>
        <dbReference type="EMBL" id="KDR16039.1"/>
    </source>
</evidence>
<dbReference type="STRING" id="136037.A0A067RBJ9"/>
<evidence type="ECO:0000259" key="5">
    <source>
        <dbReference type="PROSITE" id="PS51278"/>
    </source>
</evidence>
<dbReference type="Gene3D" id="3.40.50.620">
    <property type="entry name" value="HUPs"/>
    <property type="match status" value="1"/>
</dbReference>
<dbReference type="PANTHER" id="PTHR45937:SF1">
    <property type="entry name" value="ASPARAGINE SYNTHETASE DOMAIN-CONTAINING PROTEIN 1"/>
    <property type="match status" value="1"/>
</dbReference>
<dbReference type="GO" id="GO:0006529">
    <property type="term" value="P:asparagine biosynthetic process"/>
    <property type="evidence" value="ECO:0007669"/>
    <property type="project" value="UniProtKB-KW"/>
</dbReference>
<dbReference type="InterPro" id="IPR051857">
    <property type="entry name" value="Asn_synthetase_domain"/>
</dbReference>
<sequence length="701" mass="78751">MCGIYCSLKCNKSDASCGSSREDPVLHTFMEYLKHRGPDGFSEYKVNIGSKWTANFAGCVLWMQGSELTLQPSVDDKYNTLLWNGDVFSGLMVNQETSSDTKKISQTFTKINGIEILAILSSIQGPYAFIYLDVQNHHLYFGRDRLGRHSLLWSSDCEGGLVLTSVGKRNVLNFKEVPAIGIFRINMNSDLEKITLYPWSDIAAEMLQNIDQDSVLKVEVSSETIQSPITALGRRSKEELFDSEHLLNQYNTKVLTGVHEIRDFIEKLQSSSDIKNSVKKLVSLLRSSVRVRVQTHPGICKECLECARHLRIETHMSKNFCKCSGLEYQQHFLQCSTKSALYGAQLSGTSRTKSEDSSIGSCSENTLIVCHNCSTSLEHADVKECPHSTSARSCEEMWTGGNPKLCNHSKIGILFSGGLDSTILAGLADEFVPLGEPIDLLNVAFERERKNGKPNRKQAREKNHLDSTERKKSSYLVPDRITGKRALDDLKRLYPNRQWNFVQIDVTQEELIRERDRIISDLIYPLNTVLDESLGCALWFASRGKGCLVQQNGAETHYSSPARVLLLGMGADELFGGYKRHRTALNLKGWHGLRNELQLDLDRISTRNLGRDDRIVSDHGCQGRLPYLDESVVSYVSSLQPWQRCCPKPEFPPGVGDKLLLRLVAWQLGLHYAAGLPKRAFQFGSRIANSKERANDVSSRL</sequence>
<feature type="compositionally biased region" description="Basic and acidic residues" evidence="4">
    <location>
        <begin position="458"/>
        <end position="471"/>
    </location>
</feature>
<dbReference type="Gene3D" id="3.60.20.10">
    <property type="entry name" value="Glutamine Phosphoribosylpyrophosphate, subunit 1, domain 1"/>
    <property type="match status" value="1"/>
</dbReference>
<evidence type="ECO:0000256" key="3">
    <source>
        <dbReference type="ARBA" id="ARBA00022962"/>
    </source>
</evidence>
<dbReference type="CDD" id="cd01991">
    <property type="entry name" value="Asn_synthase_B_C"/>
    <property type="match status" value="1"/>
</dbReference>
<evidence type="ECO:0000256" key="2">
    <source>
        <dbReference type="ARBA" id="ARBA00022888"/>
    </source>
</evidence>
<dbReference type="OMA" id="SVYESCP"/>
<keyword evidence="1" id="KW-0028">Amino-acid biosynthesis</keyword>
<dbReference type="GO" id="GO:0004066">
    <property type="term" value="F:asparagine synthase (glutamine-hydrolyzing) activity"/>
    <property type="evidence" value="ECO:0007669"/>
    <property type="project" value="InterPro"/>
</dbReference>
<dbReference type="Pfam" id="PF13537">
    <property type="entry name" value="GATase_7"/>
    <property type="match status" value="1"/>
</dbReference>
<evidence type="ECO:0000256" key="4">
    <source>
        <dbReference type="SAM" id="MobiDB-lite"/>
    </source>
</evidence>
<dbReference type="FunCoup" id="A0A067RBJ9">
    <property type="interactions" value="1268"/>
</dbReference>
<proteinExistence type="predicted"/>
<dbReference type="Proteomes" id="UP000027135">
    <property type="component" value="Unassembled WGS sequence"/>
</dbReference>
<name>A0A067RBJ9_ZOONE</name>
<dbReference type="eggNOG" id="KOG0573">
    <property type="taxonomic scope" value="Eukaryota"/>
</dbReference>
<dbReference type="PANTHER" id="PTHR45937">
    <property type="entry name" value="ASPARAGINE SYNTHETASE DOMAIN-CONTAINING PROTEIN 1"/>
    <property type="match status" value="1"/>
</dbReference>
<dbReference type="InParanoid" id="A0A067RBJ9"/>
<dbReference type="AlphaFoldDB" id="A0A067RBJ9"/>
<dbReference type="PROSITE" id="PS51278">
    <property type="entry name" value="GATASE_TYPE_2"/>
    <property type="match status" value="1"/>
</dbReference>
<keyword evidence="7" id="KW-1185">Reference proteome</keyword>
<evidence type="ECO:0000256" key="1">
    <source>
        <dbReference type="ARBA" id="ARBA00022605"/>
    </source>
</evidence>
<evidence type="ECO:0000313" key="7">
    <source>
        <dbReference type="Proteomes" id="UP000027135"/>
    </source>
</evidence>
<accession>A0A067RBJ9</accession>
<protein>
    <submittedName>
        <fullName evidence="6">Asparagine synthetase domain-containing protein 1</fullName>
    </submittedName>
</protein>
<keyword evidence="3" id="KW-0315">Glutamine amidotransferase</keyword>
<dbReference type="InterPro" id="IPR014729">
    <property type="entry name" value="Rossmann-like_a/b/a_fold"/>
</dbReference>
<dbReference type="InterPro" id="IPR017932">
    <property type="entry name" value="GATase_2_dom"/>
</dbReference>